<organism evidence="1 2">
    <name type="scientific">Pseudoduganella ginsengisoli</name>
    <dbReference type="NCBI Taxonomy" id="1462440"/>
    <lineage>
        <taxon>Bacteria</taxon>
        <taxon>Pseudomonadati</taxon>
        <taxon>Pseudomonadota</taxon>
        <taxon>Betaproteobacteria</taxon>
        <taxon>Burkholderiales</taxon>
        <taxon>Oxalobacteraceae</taxon>
        <taxon>Telluria group</taxon>
        <taxon>Pseudoduganella</taxon>
    </lineage>
</organism>
<comment type="caution">
    <text evidence="1">The sequence shown here is derived from an EMBL/GenBank/DDBJ whole genome shotgun (WGS) entry which is preliminary data.</text>
</comment>
<gene>
    <name evidence="1" type="ORF">GM668_29095</name>
</gene>
<name>A0A6L6Q9I6_9BURK</name>
<dbReference type="EMBL" id="WNLA01000038">
    <property type="protein sequence ID" value="MTW06139.1"/>
    <property type="molecule type" value="Genomic_DNA"/>
</dbReference>
<evidence type="ECO:0000313" key="2">
    <source>
        <dbReference type="Proteomes" id="UP000484015"/>
    </source>
</evidence>
<sequence length="116" mass="12948">MKSLHRLPVLFIFASTAAFSGQVKTKDEAIVLAVEAIQKFHLTKLKDDCGSIAAVEKSSYFEIVVRERHTRLCGGTPDTGPRLFSVRVDKRDGRLTSDVYDGVNYRPVDHQPAQTK</sequence>
<proteinExistence type="predicted"/>
<dbReference type="AlphaFoldDB" id="A0A6L6Q9I6"/>
<keyword evidence="2" id="KW-1185">Reference proteome</keyword>
<dbReference type="OrthoDB" id="9157426at2"/>
<dbReference type="Proteomes" id="UP000484015">
    <property type="component" value="Unassembled WGS sequence"/>
</dbReference>
<dbReference type="RefSeq" id="WP_155442475.1">
    <property type="nucleotide sequence ID" value="NZ_WNLA01000038.1"/>
</dbReference>
<reference evidence="1 2" key="1">
    <citation type="submission" date="2019-11" db="EMBL/GenBank/DDBJ databases">
        <title>Type strains purchased from KCTC, JCM and DSMZ.</title>
        <authorList>
            <person name="Lu H."/>
        </authorList>
    </citation>
    <scope>NUCLEOTIDE SEQUENCE [LARGE SCALE GENOMIC DNA]</scope>
    <source>
        <strain evidence="1 2">KCTC 42409</strain>
    </source>
</reference>
<protein>
    <submittedName>
        <fullName evidence="1">Uncharacterized protein</fullName>
    </submittedName>
</protein>
<accession>A0A6L6Q9I6</accession>
<evidence type="ECO:0000313" key="1">
    <source>
        <dbReference type="EMBL" id="MTW06139.1"/>
    </source>
</evidence>